<feature type="transmembrane region" description="Helical" evidence="13">
    <location>
        <begin position="2466"/>
        <end position="2489"/>
    </location>
</feature>
<evidence type="ECO:0000256" key="6">
    <source>
        <dbReference type="ARBA" id="ARBA00022824"/>
    </source>
</evidence>
<evidence type="ECO:0000256" key="14">
    <source>
        <dbReference type="SAM" id="MobiDB-lite"/>
    </source>
</evidence>
<evidence type="ECO:0000256" key="9">
    <source>
        <dbReference type="ARBA" id="ARBA00023136"/>
    </source>
</evidence>
<feature type="transmembrane region" description="Helical" evidence="13">
    <location>
        <begin position="2274"/>
        <end position="2297"/>
    </location>
</feature>
<feature type="compositionally biased region" description="Basic residues" evidence="14">
    <location>
        <begin position="1810"/>
        <end position="1825"/>
    </location>
</feature>
<dbReference type="InterPro" id="IPR000493">
    <property type="entry name" value="InsP3_rcpt"/>
</dbReference>
<evidence type="ECO:0000259" key="15">
    <source>
        <dbReference type="PROSITE" id="PS50919"/>
    </source>
</evidence>
<feature type="region of interest" description="Disordered" evidence="14">
    <location>
        <begin position="2640"/>
        <end position="2665"/>
    </location>
</feature>
<name>A0AAD9KQF7_RIDPI</name>
<dbReference type="PRINTS" id="PR00779">
    <property type="entry name" value="INSP3RECEPTR"/>
</dbReference>
<dbReference type="GO" id="GO:0005789">
    <property type="term" value="C:endoplasmic reticulum membrane"/>
    <property type="evidence" value="ECO:0007669"/>
    <property type="project" value="UniProtKB-SubCell"/>
</dbReference>
<protein>
    <recommendedName>
        <fullName evidence="13">Inositol 1,4,5-trisphosphate receptor</fullName>
    </recommendedName>
</protein>
<proteinExistence type="inferred from homology"/>
<dbReference type="InterPro" id="IPR014821">
    <property type="entry name" value="Ins145_P3_rcpt"/>
</dbReference>
<feature type="compositionally biased region" description="Basic and acidic residues" evidence="14">
    <location>
        <begin position="2901"/>
        <end position="2910"/>
    </location>
</feature>
<dbReference type="SMART" id="SM00472">
    <property type="entry name" value="MIR"/>
    <property type="match status" value="2"/>
</dbReference>
<accession>A0AAD9KQF7</accession>
<keyword evidence="10 13" id="KW-0675">Receptor</keyword>
<feature type="region of interest" description="Disordered" evidence="14">
    <location>
        <begin position="2787"/>
        <end position="2931"/>
    </location>
</feature>
<comment type="function">
    <text evidence="13">Receptor for inositol 1,4,5-trisphosphate, a second messenger that mediates the release of intracellular calcium.</text>
</comment>
<dbReference type="EMBL" id="JAODUO010000708">
    <property type="protein sequence ID" value="KAK2175788.1"/>
    <property type="molecule type" value="Genomic_DNA"/>
</dbReference>
<dbReference type="Pfam" id="PF01365">
    <property type="entry name" value="RYDR_ITPR"/>
    <property type="match status" value="2"/>
</dbReference>
<organism evidence="16 17">
    <name type="scientific">Ridgeia piscesae</name>
    <name type="common">Tubeworm</name>
    <dbReference type="NCBI Taxonomy" id="27915"/>
    <lineage>
        <taxon>Eukaryota</taxon>
        <taxon>Metazoa</taxon>
        <taxon>Spiralia</taxon>
        <taxon>Lophotrochozoa</taxon>
        <taxon>Annelida</taxon>
        <taxon>Polychaeta</taxon>
        <taxon>Sedentaria</taxon>
        <taxon>Canalipalpata</taxon>
        <taxon>Sabellida</taxon>
        <taxon>Siboglinidae</taxon>
        <taxon>Ridgeia</taxon>
    </lineage>
</organism>
<evidence type="ECO:0000313" key="16">
    <source>
        <dbReference type="EMBL" id="KAK2175788.1"/>
    </source>
</evidence>
<keyword evidence="8 13" id="KW-0406">Ion transport</keyword>
<feature type="compositionally biased region" description="Low complexity" evidence="14">
    <location>
        <begin position="2792"/>
        <end position="2817"/>
    </location>
</feature>
<dbReference type="GO" id="GO:0051209">
    <property type="term" value="P:release of sequestered calcium ion into cytosol"/>
    <property type="evidence" value="ECO:0007669"/>
    <property type="project" value="UniProtKB-UniRule"/>
</dbReference>
<dbReference type="InterPro" id="IPR013662">
    <property type="entry name" value="RIH_assoc-dom"/>
</dbReference>
<feature type="domain" description="MIR" evidence="15">
    <location>
        <begin position="115"/>
        <end position="169"/>
    </location>
</feature>
<feature type="compositionally biased region" description="Polar residues" evidence="14">
    <location>
        <begin position="2696"/>
        <end position="2707"/>
    </location>
</feature>
<dbReference type="Proteomes" id="UP001209878">
    <property type="component" value="Unassembled WGS sequence"/>
</dbReference>
<evidence type="ECO:0000256" key="5">
    <source>
        <dbReference type="ARBA" id="ARBA00022737"/>
    </source>
</evidence>
<dbReference type="Gene3D" id="2.80.10.50">
    <property type="match status" value="2"/>
</dbReference>
<feature type="transmembrane region" description="Helical" evidence="13">
    <location>
        <begin position="2216"/>
        <end position="2238"/>
    </location>
</feature>
<feature type="region of interest" description="Disordered" evidence="14">
    <location>
        <begin position="1798"/>
        <end position="1833"/>
    </location>
</feature>
<dbReference type="Pfam" id="PF08454">
    <property type="entry name" value="RIH_assoc"/>
    <property type="match status" value="1"/>
</dbReference>
<evidence type="ECO:0000256" key="1">
    <source>
        <dbReference type="ARBA" id="ARBA00004477"/>
    </source>
</evidence>
<dbReference type="PANTHER" id="PTHR13715:SF99">
    <property type="entry name" value="INOSITOL 1,4,5-TRISPHOSPHATE RECEPTOR-LIKE PROTEIN A"/>
    <property type="match status" value="1"/>
</dbReference>
<keyword evidence="9 13" id="KW-0472">Membrane</keyword>
<feature type="compositionally biased region" description="Pro residues" evidence="14">
    <location>
        <begin position="2890"/>
        <end position="2899"/>
    </location>
</feature>
<comment type="subcellular location">
    <subcellularLocation>
        <location evidence="1 13">Endoplasmic reticulum membrane</location>
        <topology evidence="1 13">Multi-pass membrane protein</topology>
    </subcellularLocation>
</comment>
<evidence type="ECO:0000256" key="11">
    <source>
        <dbReference type="ARBA" id="ARBA00023286"/>
    </source>
</evidence>
<dbReference type="Pfam" id="PF02815">
    <property type="entry name" value="MIR"/>
    <property type="match status" value="1"/>
</dbReference>
<dbReference type="SUPFAM" id="SSF82109">
    <property type="entry name" value="MIR domain"/>
    <property type="match status" value="1"/>
</dbReference>
<dbReference type="Gene3D" id="1.25.10.30">
    <property type="entry name" value="IP3 receptor type 1 binding core, RIH domain"/>
    <property type="match status" value="1"/>
</dbReference>
<feature type="compositionally biased region" description="Pro residues" evidence="14">
    <location>
        <begin position="2818"/>
        <end position="2829"/>
    </location>
</feature>
<evidence type="ECO:0000256" key="8">
    <source>
        <dbReference type="ARBA" id="ARBA00023065"/>
    </source>
</evidence>
<reference evidence="16" key="1">
    <citation type="journal article" date="2023" name="Mol. Biol. Evol.">
        <title>Third-Generation Sequencing Reveals the Adaptive Role of the Epigenome in Three Deep-Sea Polychaetes.</title>
        <authorList>
            <person name="Perez M."/>
            <person name="Aroh O."/>
            <person name="Sun Y."/>
            <person name="Lan Y."/>
            <person name="Juniper S.K."/>
            <person name="Young C.R."/>
            <person name="Angers B."/>
            <person name="Qian P.Y."/>
        </authorList>
    </citation>
    <scope>NUCLEOTIDE SEQUENCE</scope>
    <source>
        <strain evidence="16">R07B-5</strain>
    </source>
</reference>
<evidence type="ECO:0000256" key="12">
    <source>
        <dbReference type="ARBA" id="ARBA00023303"/>
    </source>
</evidence>
<keyword evidence="13" id="KW-0106">Calcium</keyword>
<dbReference type="CDD" id="cd23280">
    <property type="entry name" value="beta-trefoil_MIR_itr-1-like"/>
    <property type="match status" value="1"/>
</dbReference>
<keyword evidence="5" id="KW-0677">Repeat</keyword>
<dbReference type="InterPro" id="IPR035910">
    <property type="entry name" value="RyR/IP3R_RIH_dom_sf"/>
</dbReference>
<dbReference type="PANTHER" id="PTHR13715">
    <property type="entry name" value="RYANODINE RECEPTOR AND IP3 RECEPTOR"/>
    <property type="match status" value="1"/>
</dbReference>
<dbReference type="Pfam" id="PF08709">
    <property type="entry name" value="Ins145_P3_rec"/>
    <property type="match status" value="1"/>
</dbReference>
<gene>
    <name evidence="16" type="ORF">NP493_708g03050</name>
</gene>
<keyword evidence="6 13" id="KW-0256">Endoplasmic reticulum</keyword>
<dbReference type="InterPro" id="IPR015925">
    <property type="entry name" value="Ryanodine_IP3_receptor"/>
</dbReference>
<feature type="transmembrane region" description="Helical" evidence="13">
    <location>
        <begin position="2393"/>
        <end position="2415"/>
    </location>
</feature>
<evidence type="ECO:0000256" key="4">
    <source>
        <dbReference type="ARBA" id="ARBA00022692"/>
    </source>
</evidence>
<evidence type="ECO:0000256" key="2">
    <source>
        <dbReference type="ARBA" id="ARBA00009453"/>
    </source>
</evidence>
<comment type="similarity">
    <text evidence="2 13">Belongs to the InsP3 receptor family.</text>
</comment>
<dbReference type="GO" id="GO:0070679">
    <property type="term" value="F:inositol 1,4,5 trisphosphate binding"/>
    <property type="evidence" value="ECO:0007669"/>
    <property type="project" value="UniProtKB-UniRule"/>
</dbReference>
<keyword evidence="3 13" id="KW-0813">Transport</keyword>
<dbReference type="GO" id="GO:0005220">
    <property type="term" value="F:inositol 1,4,5-trisphosphate-gated calcium channel activity"/>
    <property type="evidence" value="ECO:0007669"/>
    <property type="project" value="UniProtKB-UniRule"/>
</dbReference>
<keyword evidence="4 13" id="KW-0812">Transmembrane</keyword>
<keyword evidence="12 13" id="KW-0407">Ion channel</keyword>
<dbReference type="InterPro" id="IPR005821">
    <property type="entry name" value="Ion_trans_dom"/>
</dbReference>
<keyword evidence="17" id="KW-1185">Reference proteome</keyword>
<comment type="caution">
    <text evidence="16">The sequence shown here is derived from an EMBL/GenBank/DDBJ whole genome shotgun (WGS) entry which is preliminary data.</text>
</comment>
<sequence length="2931" mass="335217">MMSNEFLCVGDLICLFCEETEGYVCNWQSGSTHNGVFTYQWQDRENPANIPNIEAVQFQVCIQNRYKLNKKYRKLLPTTAEEANRMGANSFMAQAKMAADAENDDNISEQRRQHGKRVRYGEVIQLKHIFTEKFVHVSTTQTSRRDKNNMLIHLQEYNAKHAQFKILPRYKVKSEGEFVQIFDQITFESVKSPGQYCHASSAWKIDHFTVGSELNLGIQPAGFTVVRTCRPTQEHRTKVKGGSVIRMFHKELEAYIVAEGLFDDDITEDVHLRIREVDQLIPKSLYPSTSANTYWQIEAESSILYGEVIHWEQQVRLRHMTTRHYLSISADRRVTLTPDSRDPRTVFRLHPVIKESDEVNYESYARIEHVITGYWLHALRDEEYVRREMRDADKEGGDTMKTLRWDGASLRKISASGEKMYHDAYTLQEVEPHHLKPLNYVAGMVPFLLNLILDRKEGKILNAKKSYKITVALEELRTFMLINGVAAKPRQKLMRNMRVIDLLVRLLHCALHGAIDQTHLMRVFKASYNVLYTYMIGSSRKNALYFAKYIDFFQMQMTVKLGDIGLNVAQMIVELIRDNRKIVDRITQDQIEMFVGLLRENKNYRYLDLLSVLCVCDNVAIQDNQTYITEHWLCREKGQIARFLTERGQNVNGHPNIVYVSTDDGVTWSPLHEFVQENSLTYSEEDVMFFKHQLDLYDKIAYGRNDFAIFVVTRKLGILTWDEAFLCLRSTMLSDAFRAKYCELIIGLFIDVGTNYSVLDHTNLSFLYEDVLTHGPNSEGVFVRKFPQMQNWISDEHSIIKDLVTLFPVIRDWIAEFLMNNQEMTATMVGRNMLIGQVLRLLHFLVKFGYYDSDGIRALLPPLLNLLNGRLDRPFPPDTDKGGYTKESLKVVQNFRNHQRYERSRESEAITEAKFQAMEVLDLLLTFQFNTRLESFIAKFKTAETTRQAKSVKQQSILVALLEEDFNPFNPAKKAARVLKKALKELNMMFDQTAYFDSEQITGILMDLSNYKYDTMVNKALTLLNKFYSSKTKLFKVAVQAMVLTSSDSCHVHREITRTMPILRRYTKNKLNMDQVKIMGAVIDRYTELFCLTPSLKKAHPMNQNILINHEVLSLVFDFLSQEIDTKLMDTPPGRPFRNYQPSVHSLQPLPEQYRCIEEMLRKSLQLLKALALGNDVVQMRMFDRLDTLLTIKGVESELAIALKEAFRGNQATCLKILPQQIQSIVDLVAQNQERAPEFLDLLNIIVKVEGPGLTLKRNQAYVMKYIMQDYQKLAYVLDQPREHREKLLSQHEETQQLKYLINLIDLLATCAEGENRFIESMCQTILTVDELLLIMNHASIDNNLKQPFLKYFLWVYMKTAGSAVESGAGDLPHDGNVWKYFQRIMREAYELTEYMAHNTAVTTELLKKKPSKTKLADPNDVVSVVHSTLHYFFDAVMPVLQAFFTKFYIPEKELYPAEVDITDKLARSLVNFCEAVIPLIEQASHLKSIVSCMTVLVPSSNLPATVVEGLMEQIMTANRMRQQKGSSLKGQKEVYASELELNAMLRTFAVNGSLLYGGPNTVLAQLKTKTKRPYTEIGGDEELPLGEEFQEHLKRFLRPNEKKISKRIELAKKLIEQLVISSSMFRKITSESKRLEQEELDIRCLQLLRAIIHNEERKLPQNWEENPQDHKKQVALIHDLQLELNEMGAMVKVLPHLARPSDQIAKEVLAFICLSLFNANEDVQDSLLHYFLQTREESFFAAIRNRMHLSALAIKERRSLLAQQRAREKEVMSQTKNMQSTLAIGKSAMQRKLSLSTLQSRALQPKDGKKPKKKPPPKKKKPKQVKANGYPNEKIQDMLIADESIEMAAIEGGLEGEDDNRDNSLMDSFQEEGMAPVNQRDDGYIELVLRVLAHMCDGQHRGLQNYLREQPDNMKSFNLVAETTQFVSLVYSNINAQNIDLAIELFDTLNEFSVGNQLNRSVMLNSKVIDYINFILRAGEYKECPTEKVLELKHCIGNLLISLIEENSPEALLVSKEIKDTLDKEAIYRCMGTCHELSQPDRPKALAVATPSHLTASVKGLSKLTSPLPAAPVEPTDPILRTPAMKEQLDEVGFVYYLVLARLHDITPRNPVTRNKQEDLGLTPWQMEALNYYKKNTMSVEIIKDESLQKINFRVKSKNVLREEVKEKMVWSIDRSSQSTKIRDLMKWADDILKDIFYQRKILSNPLLIFFTKNWLMWNRMVFLLSVAINVLMLFTWNARSSLTDGLIAKNATFIPPELYDPTPVIYLKEYDIIIYSLGGVHNFFSLLVLITYFLANHPTMPSLTGMKNKVMSCFTPYSDDDNDDKKEDHESKLEVKFFSVTTLYYLIFMAMSVAGTLFQGYFFAFHLLNIVNNNQLLKGVIQAVTQNGKSLVWVAVLGCIVFYLYALVSFALLRSSFDPDEGMYCATLWQCTVTVIRYGLIGDIFETLVNNPAENTFFKFGLLVIYHLSFFIFITTIGLNIIFGIIVDTFSELRDLKWTAERDMRDTCFICGRSSYEFEHHGQGFDHHINYEHHIWAYIFFFIHLHDTKKSDYTALELFTFKLLAQQKYDFFPQNRALSLSAVDEDSTDSKVDELLLYVQMLVRRQREEDARRKWEEERQKQLRWREEHRNALLRSRDSVNMTTSSGPHSGTGGSHPNQMSSFGLGVSQMLKQKRWQREVRSGLFQVGDSVDTQDSNLTLGQYQDSMARDEPPRYQSTGGIHEPLPQRHEASPLPTSAADILPVPKIRYPPGAEGDADFDDIPAESIDESVHLIDFAGGDPGEVDLLRIGSSSPPGTLGSSKSLPSLPQASGTSPSTPPQPASPTPSSPATIRSRSGSKHSVSAPPEPPTMADMGVQVGSGGSSDSSVEGSVGPSASMASTLERPRDSPPLPPPPPAMLREEAIKEDSDGSDDDSASSQPLEDLHSSRV</sequence>
<keyword evidence="7 13" id="KW-1133">Transmembrane helix</keyword>
<dbReference type="Pfam" id="PF00520">
    <property type="entry name" value="Ion_trans"/>
    <property type="match status" value="1"/>
</dbReference>
<evidence type="ECO:0000256" key="3">
    <source>
        <dbReference type="ARBA" id="ARBA00022448"/>
    </source>
</evidence>
<keyword evidence="13" id="KW-0107">Calcium channel</keyword>
<comment type="domain">
    <text evidence="13">The receptor contains a calcium channel in its C-terminal extremity. Its large N-terminal cytoplasmic region has the ligand-binding site in the N-terminus and modulatory sites in the middle portion immediately upstream of the channel region.</text>
</comment>
<dbReference type="InterPro" id="IPR016093">
    <property type="entry name" value="MIR_motif"/>
</dbReference>
<comment type="subunit">
    <text evidence="13">Homotetramer.</text>
</comment>
<dbReference type="SUPFAM" id="SSF100909">
    <property type="entry name" value="IP3 receptor type 1 binding core, domain 2"/>
    <property type="match status" value="1"/>
</dbReference>
<evidence type="ECO:0000256" key="7">
    <source>
        <dbReference type="ARBA" id="ARBA00022989"/>
    </source>
</evidence>
<keyword evidence="11 13" id="KW-1071">Ligand-gated ion channel</keyword>
<feature type="region of interest" description="Disordered" evidence="14">
    <location>
        <begin position="2696"/>
        <end position="2763"/>
    </location>
</feature>
<feature type="transmembrane region" description="Helical" evidence="13">
    <location>
        <begin position="2345"/>
        <end position="2372"/>
    </location>
</feature>
<keyword evidence="13" id="KW-0109">Calcium transport</keyword>
<dbReference type="PROSITE" id="PS50919">
    <property type="entry name" value="MIR"/>
    <property type="match status" value="1"/>
</dbReference>
<dbReference type="Gene3D" id="1.10.287.70">
    <property type="match status" value="1"/>
</dbReference>
<evidence type="ECO:0000256" key="10">
    <source>
        <dbReference type="ARBA" id="ARBA00023170"/>
    </source>
</evidence>
<feature type="compositionally biased region" description="Low complexity" evidence="14">
    <location>
        <begin position="2865"/>
        <end position="2875"/>
    </location>
</feature>
<dbReference type="InterPro" id="IPR036300">
    <property type="entry name" value="MIR_dom_sf"/>
</dbReference>
<dbReference type="InterPro" id="IPR000699">
    <property type="entry name" value="RIH_dom"/>
</dbReference>
<evidence type="ECO:0000313" key="17">
    <source>
        <dbReference type="Proteomes" id="UP001209878"/>
    </source>
</evidence>
<evidence type="ECO:0000256" key="13">
    <source>
        <dbReference type="RuleBase" id="RU368044"/>
    </source>
</evidence>